<sequence length="195" mass="22137">MNKMPIVLHDDPFVAQYEQIITPAECKELIELSKKNIQPAQFYGHTGERKSDFTWLQHYSHGLVSQVSELIATAMPLPLNHAEPLQAARYEVGGKFDAHIDCYGTWHEDGRNRVEQGGQRLYTAILYLNTVDAGGETFFPSLNLTVTPSEGKLLVFENCKRGTNEPHPLSLHEGCAVHEGEKWIATLWFREKPQY</sequence>
<dbReference type="PANTHER" id="PTHR10869:SF246">
    <property type="entry name" value="TRANSMEMBRANE PROLYL 4-HYDROXYLASE"/>
    <property type="match status" value="1"/>
</dbReference>
<keyword evidence="4" id="KW-0223">Dioxygenase</keyword>
<protein>
    <submittedName>
        <fullName evidence="8">2OG-Fe(II) oxygenase</fullName>
    </submittedName>
</protein>
<dbReference type="AlphaFoldDB" id="A0A2B5UL79"/>
<proteinExistence type="predicted"/>
<organism evidence="8 9">
    <name type="scientific">Bacillus pseudomycoides</name>
    <dbReference type="NCBI Taxonomy" id="64104"/>
    <lineage>
        <taxon>Bacteria</taxon>
        <taxon>Bacillati</taxon>
        <taxon>Bacillota</taxon>
        <taxon>Bacilli</taxon>
        <taxon>Bacillales</taxon>
        <taxon>Bacillaceae</taxon>
        <taxon>Bacillus</taxon>
        <taxon>Bacillus cereus group</taxon>
    </lineage>
</organism>
<dbReference type="SMART" id="SM00702">
    <property type="entry name" value="P4Hc"/>
    <property type="match status" value="1"/>
</dbReference>
<dbReference type="Pfam" id="PF13640">
    <property type="entry name" value="2OG-FeII_Oxy_3"/>
    <property type="match status" value="1"/>
</dbReference>
<keyword evidence="5" id="KW-0560">Oxidoreductase</keyword>
<dbReference type="InterPro" id="IPR044862">
    <property type="entry name" value="Pro_4_hyd_alph_FE2OG_OXY"/>
</dbReference>
<keyword evidence="2" id="KW-0479">Metal-binding</keyword>
<feature type="domain" description="Fe2OG dioxygenase" evidence="7">
    <location>
        <begin position="81"/>
        <end position="191"/>
    </location>
</feature>
<keyword evidence="3" id="KW-0847">Vitamin C</keyword>
<dbReference type="GO" id="GO:0005506">
    <property type="term" value="F:iron ion binding"/>
    <property type="evidence" value="ECO:0007669"/>
    <property type="project" value="InterPro"/>
</dbReference>
<dbReference type="Proteomes" id="UP000219775">
    <property type="component" value="Unassembled WGS sequence"/>
</dbReference>
<dbReference type="GO" id="GO:0016705">
    <property type="term" value="F:oxidoreductase activity, acting on paired donors, with incorporation or reduction of molecular oxygen"/>
    <property type="evidence" value="ECO:0007669"/>
    <property type="project" value="InterPro"/>
</dbReference>
<reference evidence="8 9" key="1">
    <citation type="submission" date="2017-09" db="EMBL/GenBank/DDBJ databases">
        <title>Large-scale bioinformatics analysis of Bacillus genomes uncovers conserved roles of natural products in bacterial physiology.</title>
        <authorList>
            <consortium name="Agbiome Team Llc"/>
            <person name="Bleich R.M."/>
            <person name="Grubbs K.J."/>
            <person name="Santa Maria K.C."/>
            <person name="Allen S.E."/>
            <person name="Farag S."/>
            <person name="Shank E.A."/>
            <person name="Bowers A."/>
        </authorList>
    </citation>
    <scope>NUCLEOTIDE SEQUENCE [LARGE SCALE GENOMIC DNA]</scope>
    <source>
        <strain evidence="8 9">AFS009893</strain>
    </source>
</reference>
<dbReference type="PROSITE" id="PS51471">
    <property type="entry name" value="FE2OG_OXY"/>
    <property type="match status" value="1"/>
</dbReference>
<name>A0A2B5UL79_9BACI</name>
<dbReference type="GO" id="GO:0031418">
    <property type="term" value="F:L-ascorbic acid binding"/>
    <property type="evidence" value="ECO:0007669"/>
    <property type="project" value="UniProtKB-KW"/>
</dbReference>
<keyword evidence="6" id="KW-0408">Iron</keyword>
<evidence type="ECO:0000313" key="9">
    <source>
        <dbReference type="Proteomes" id="UP000219775"/>
    </source>
</evidence>
<evidence type="ECO:0000259" key="7">
    <source>
        <dbReference type="PROSITE" id="PS51471"/>
    </source>
</evidence>
<comment type="cofactor">
    <cofactor evidence="1">
        <name>L-ascorbate</name>
        <dbReference type="ChEBI" id="CHEBI:38290"/>
    </cofactor>
</comment>
<dbReference type="InterPro" id="IPR006620">
    <property type="entry name" value="Pro_4_hyd_alph"/>
</dbReference>
<accession>A0A2B5UL79</accession>
<dbReference type="EMBL" id="NUDP01000002">
    <property type="protein sequence ID" value="PEM73870.1"/>
    <property type="molecule type" value="Genomic_DNA"/>
</dbReference>
<comment type="caution">
    <text evidence="8">The sequence shown here is derived from an EMBL/GenBank/DDBJ whole genome shotgun (WGS) entry which is preliminary data.</text>
</comment>
<evidence type="ECO:0000313" key="8">
    <source>
        <dbReference type="EMBL" id="PEM73870.1"/>
    </source>
</evidence>
<evidence type="ECO:0000256" key="1">
    <source>
        <dbReference type="ARBA" id="ARBA00001961"/>
    </source>
</evidence>
<evidence type="ECO:0000256" key="5">
    <source>
        <dbReference type="ARBA" id="ARBA00023002"/>
    </source>
</evidence>
<dbReference type="PANTHER" id="PTHR10869">
    <property type="entry name" value="PROLYL 4-HYDROXYLASE ALPHA SUBUNIT"/>
    <property type="match status" value="1"/>
</dbReference>
<dbReference type="Gene3D" id="2.60.120.620">
    <property type="entry name" value="q2cbj1_9rhob like domain"/>
    <property type="match status" value="1"/>
</dbReference>
<evidence type="ECO:0000256" key="2">
    <source>
        <dbReference type="ARBA" id="ARBA00022723"/>
    </source>
</evidence>
<gene>
    <name evidence="8" type="ORF">CN613_01640</name>
</gene>
<dbReference type="InterPro" id="IPR045054">
    <property type="entry name" value="P4HA-like"/>
</dbReference>
<evidence type="ECO:0000256" key="3">
    <source>
        <dbReference type="ARBA" id="ARBA00022896"/>
    </source>
</evidence>
<evidence type="ECO:0000256" key="6">
    <source>
        <dbReference type="ARBA" id="ARBA00023004"/>
    </source>
</evidence>
<dbReference type="RefSeq" id="WP_097849068.1">
    <property type="nucleotide sequence ID" value="NZ_NUAS01000063.1"/>
</dbReference>
<evidence type="ECO:0000256" key="4">
    <source>
        <dbReference type="ARBA" id="ARBA00022964"/>
    </source>
</evidence>
<dbReference type="GO" id="GO:0051213">
    <property type="term" value="F:dioxygenase activity"/>
    <property type="evidence" value="ECO:0007669"/>
    <property type="project" value="UniProtKB-KW"/>
</dbReference>
<dbReference type="InterPro" id="IPR005123">
    <property type="entry name" value="Oxoglu/Fe-dep_dioxygenase_dom"/>
</dbReference>